<dbReference type="EMBL" id="DS028503">
    <property type="protein sequence ID" value="EEY63296.1"/>
    <property type="molecule type" value="Genomic_DNA"/>
</dbReference>
<dbReference type="RefSeq" id="XP_002894896.1">
    <property type="nucleotide sequence ID" value="XM_002894850.1"/>
</dbReference>
<evidence type="ECO:0000256" key="2">
    <source>
        <dbReference type="ARBA" id="ARBA00010400"/>
    </source>
</evidence>
<evidence type="ECO:0000256" key="1">
    <source>
        <dbReference type="ARBA" id="ARBA00004613"/>
    </source>
</evidence>
<dbReference type="HOGENOM" id="CLU_1172652_0_0_1"/>
<sequence length="237" mass="26584">MAKMTTKSSSRALSILKVLAVVTLLTTLNAVSASTSTKVNTQLHALHFDRNDVSSHRFLRAATVQEERKLGVSLPGLGQAASSTKAWAANLIQKLQLKWWQLRKKSPNDKLKLQQAESNLFESPTFTKWVTYVTKNSKDTPETEIFLTLAFHYRDAPLAKMLAAAKEVDSTRALASKLEGIQSSRWIEAVNPPPTYSHCWRLRRPACMSFQTLNLPGGRTTSLKPRRQTQTRSFTEL</sequence>
<reference evidence="8" key="1">
    <citation type="journal article" date="2009" name="Nature">
        <title>Genome sequence and analysis of the Irish potato famine pathogen Phytophthora infestans.</title>
        <authorList>
            <consortium name="The Broad Institute Genome Sequencing Platform"/>
            <person name="Haas B.J."/>
            <person name="Kamoun S."/>
            <person name="Zody M.C."/>
            <person name="Jiang R.H."/>
            <person name="Handsaker R.E."/>
            <person name="Cano L.M."/>
            <person name="Grabherr M."/>
            <person name="Kodira C.D."/>
            <person name="Raffaele S."/>
            <person name="Torto-Alalibo T."/>
            <person name="Bozkurt T.O."/>
            <person name="Ah-Fong A.M."/>
            <person name="Alvarado L."/>
            <person name="Anderson V.L."/>
            <person name="Armstrong M.R."/>
            <person name="Avrova A."/>
            <person name="Baxter L."/>
            <person name="Beynon J."/>
            <person name="Boevink P.C."/>
            <person name="Bollmann S.R."/>
            <person name="Bos J.I."/>
            <person name="Bulone V."/>
            <person name="Cai G."/>
            <person name="Cakir C."/>
            <person name="Carrington J.C."/>
            <person name="Chawner M."/>
            <person name="Conti L."/>
            <person name="Costanzo S."/>
            <person name="Ewan R."/>
            <person name="Fahlgren N."/>
            <person name="Fischbach M.A."/>
            <person name="Fugelstad J."/>
            <person name="Gilroy E.M."/>
            <person name="Gnerre S."/>
            <person name="Green P.J."/>
            <person name="Grenville-Briggs L.J."/>
            <person name="Griffith J."/>
            <person name="Grunwald N.J."/>
            <person name="Horn K."/>
            <person name="Horner N.R."/>
            <person name="Hu C.H."/>
            <person name="Huitema E."/>
            <person name="Jeong D.H."/>
            <person name="Jones A.M."/>
            <person name="Jones J.D."/>
            <person name="Jones R.W."/>
            <person name="Karlsson E.K."/>
            <person name="Kunjeti S.G."/>
            <person name="Lamour K."/>
            <person name="Liu Z."/>
            <person name="Ma L."/>
            <person name="Maclean D."/>
            <person name="Chibucos M.C."/>
            <person name="McDonald H."/>
            <person name="McWalters J."/>
            <person name="Meijer H.J."/>
            <person name="Morgan W."/>
            <person name="Morris P.F."/>
            <person name="Munro C.A."/>
            <person name="O'Neill K."/>
            <person name="Ospina-Giraldo M."/>
            <person name="Pinzon A."/>
            <person name="Pritchard L."/>
            <person name="Ramsahoye B."/>
            <person name="Ren Q."/>
            <person name="Restrepo S."/>
            <person name="Roy S."/>
            <person name="Sadanandom A."/>
            <person name="Savidor A."/>
            <person name="Schornack S."/>
            <person name="Schwartz D.C."/>
            <person name="Schumann U.D."/>
            <person name="Schwessinger B."/>
            <person name="Seyer L."/>
            <person name="Sharpe T."/>
            <person name="Silvar C."/>
            <person name="Song J."/>
            <person name="Studholme D.J."/>
            <person name="Sykes S."/>
            <person name="Thines M."/>
            <person name="van de Vondervoort P.J."/>
            <person name="Phuntumart V."/>
            <person name="Wawra S."/>
            <person name="Weide R."/>
            <person name="Win J."/>
            <person name="Young C."/>
            <person name="Zhou S."/>
            <person name="Fry W."/>
            <person name="Meyers B.C."/>
            <person name="van West P."/>
            <person name="Ristaino J."/>
            <person name="Govers F."/>
            <person name="Birch P.R."/>
            <person name="Whisson S.C."/>
            <person name="Judelson H.S."/>
            <person name="Nusbaum C."/>
        </authorList>
    </citation>
    <scope>NUCLEOTIDE SEQUENCE [LARGE SCALE GENOMIC DNA]</scope>
    <source>
        <strain evidence="8">T30-4</strain>
    </source>
</reference>
<dbReference type="OrthoDB" id="98185at2759"/>
<evidence type="ECO:0000256" key="3">
    <source>
        <dbReference type="ARBA" id="ARBA00022525"/>
    </source>
</evidence>
<dbReference type="InParanoid" id="D0P477"/>
<comment type="similarity">
    <text evidence="2 5">Belongs to the RxLR effector family.</text>
</comment>
<feature type="region of interest" description="Disordered" evidence="6">
    <location>
        <begin position="218"/>
        <end position="237"/>
    </location>
</feature>
<evidence type="ECO:0000256" key="6">
    <source>
        <dbReference type="SAM" id="MobiDB-lite"/>
    </source>
</evidence>
<evidence type="ECO:0000256" key="4">
    <source>
        <dbReference type="ARBA" id="ARBA00022729"/>
    </source>
</evidence>
<comment type="domain">
    <text evidence="5">The RxLR-dEER motif acts to carry the protein into the host cell cytoplasm through binding to cell surface phosphatidylinositol-3-phosphate.</text>
</comment>
<feature type="chain" id="PRO_5003013342" description="RxLR effector protein" evidence="5">
    <location>
        <begin position="34"/>
        <end position="237"/>
    </location>
</feature>
<evidence type="ECO:0000313" key="8">
    <source>
        <dbReference type="Proteomes" id="UP000006643"/>
    </source>
</evidence>
<dbReference type="InterPro" id="IPR031825">
    <property type="entry name" value="RXLR"/>
</dbReference>
<dbReference type="VEuPathDB" id="FungiDB:PITG_21288"/>
<accession>D0P477</accession>
<dbReference type="Pfam" id="PF16810">
    <property type="entry name" value="RXLR"/>
    <property type="match status" value="1"/>
</dbReference>
<name>D0P477_PHYIT</name>
<proteinExistence type="inferred from homology"/>
<gene>
    <name evidence="7" type="ORF">PITG_21288</name>
</gene>
<dbReference type="Proteomes" id="UP000006643">
    <property type="component" value="Unassembled WGS sequence"/>
</dbReference>
<dbReference type="GeneID" id="9477927"/>
<keyword evidence="3 5" id="KW-0964">Secreted</keyword>
<keyword evidence="4 5" id="KW-0732">Signal</keyword>
<evidence type="ECO:0000256" key="5">
    <source>
        <dbReference type="RuleBase" id="RU367124"/>
    </source>
</evidence>
<evidence type="ECO:0000313" key="7">
    <source>
        <dbReference type="EMBL" id="EEY63296.1"/>
    </source>
</evidence>
<dbReference type="KEGG" id="pif:PITG_21288"/>
<keyword evidence="8" id="KW-1185">Reference proteome</keyword>
<organism evidence="7 8">
    <name type="scientific">Phytophthora infestans (strain T30-4)</name>
    <name type="common">Potato late blight agent</name>
    <dbReference type="NCBI Taxonomy" id="403677"/>
    <lineage>
        <taxon>Eukaryota</taxon>
        <taxon>Sar</taxon>
        <taxon>Stramenopiles</taxon>
        <taxon>Oomycota</taxon>
        <taxon>Peronosporomycetes</taxon>
        <taxon>Peronosporales</taxon>
        <taxon>Peronosporaceae</taxon>
        <taxon>Phytophthora</taxon>
    </lineage>
</organism>
<comment type="function">
    <text evidence="5">Effector that suppresses plant defense responses during pathogen infection.</text>
</comment>
<protein>
    <recommendedName>
        <fullName evidence="5">RxLR effector protein</fullName>
    </recommendedName>
</protein>
<feature type="signal peptide" evidence="5">
    <location>
        <begin position="1"/>
        <end position="33"/>
    </location>
</feature>
<dbReference type="OMA" id="KFERFMA"/>
<dbReference type="AlphaFoldDB" id="D0P477"/>
<comment type="subcellular location">
    <subcellularLocation>
        <location evidence="1 5">Secreted</location>
    </subcellularLocation>
</comment>